<dbReference type="Proteomes" id="UP000006055">
    <property type="component" value="Chromosome"/>
</dbReference>
<evidence type="ECO:0000256" key="2">
    <source>
        <dbReference type="ARBA" id="ARBA00022723"/>
    </source>
</evidence>
<dbReference type="OrthoDB" id="9794954at2"/>
<feature type="domain" description="4Fe-4S ferredoxin-type" evidence="5">
    <location>
        <begin position="106"/>
        <end position="135"/>
    </location>
</feature>
<accession>I4C7B4</accession>
<reference evidence="7" key="1">
    <citation type="submission" date="2012-06" db="EMBL/GenBank/DDBJ databases">
        <title>Complete sequence of chromosome of Desulfomonile tiedjei DSM 6799.</title>
        <authorList>
            <person name="Lucas S."/>
            <person name="Copeland A."/>
            <person name="Lapidus A."/>
            <person name="Glavina del Rio T."/>
            <person name="Dalin E."/>
            <person name="Tice H."/>
            <person name="Bruce D."/>
            <person name="Goodwin L."/>
            <person name="Pitluck S."/>
            <person name="Peters L."/>
            <person name="Ovchinnikova G."/>
            <person name="Zeytun A."/>
            <person name="Lu M."/>
            <person name="Kyrpides N."/>
            <person name="Mavromatis K."/>
            <person name="Ivanova N."/>
            <person name="Brettin T."/>
            <person name="Detter J.C."/>
            <person name="Han C."/>
            <person name="Larimer F."/>
            <person name="Land M."/>
            <person name="Hauser L."/>
            <person name="Markowitz V."/>
            <person name="Cheng J.-F."/>
            <person name="Hugenholtz P."/>
            <person name="Woyke T."/>
            <person name="Wu D."/>
            <person name="Spring S."/>
            <person name="Schroeder M."/>
            <person name="Brambilla E."/>
            <person name="Klenk H.-P."/>
            <person name="Eisen J.A."/>
        </authorList>
    </citation>
    <scope>NUCLEOTIDE SEQUENCE [LARGE SCALE GENOMIC DNA]</scope>
    <source>
        <strain evidence="7">ATCC 49306 / DSM 6799 / DCB-1</strain>
    </source>
</reference>
<dbReference type="PROSITE" id="PS51379">
    <property type="entry name" value="4FE4S_FER_2"/>
    <property type="match status" value="4"/>
</dbReference>
<dbReference type="HOGENOM" id="CLU_1822054_0_0_7"/>
<dbReference type="RefSeq" id="WP_014810594.1">
    <property type="nucleotide sequence ID" value="NC_018025.1"/>
</dbReference>
<evidence type="ECO:0000259" key="5">
    <source>
        <dbReference type="PROSITE" id="PS51379"/>
    </source>
</evidence>
<dbReference type="eggNOG" id="COG1036">
    <property type="taxonomic scope" value="Bacteria"/>
</dbReference>
<keyword evidence="3" id="KW-0408">Iron</keyword>
<dbReference type="SUPFAM" id="SSF54862">
    <property type="entry name" value="4Fe-4S ferredoxins"/>
    <property type="match status" value="1"/>
</dbReference>
<dbReference type="GO" id="GO:0051539">
    <property type="term" value="F:4 iron, 4 sulfur cluster binding"/>
    <property type="evidence" value="ECO:0007669"/>
    <property type="project" value="UniProtKB-KW"/>
</dbReference>
<evidence type="ECO:0000313" key="7">
    <source>
        <dbReference type="Proteomes" id="UP000006055"/>
    </source>
</evidence>
<dbReference type="PANTHER" id="PTHR24960:SF79">
    <property type="entry name" value="PHOTOSYSTEM I IRON-SULFUR CENTER"/>
    <property type="match status" value="1"/>
</dbReference>
<dbReference type="PANTHER" id="PTHR24960">
    <property type="entry name" value="PHOTOSYSTEM I IRON-SULFUR CENTER-RELATED"/>
    <property type="match status" value="1"/>
</dbReference>
<feature type="domain" description="4Fe-4S ferredoxin-type" evidence="5">
    <location>
        <begin position="30"/>
        <end position="60"/>
    </location>
</feature>
<dbReference type="EMBL" id="CP003360">
    <property type="protein sequence ID" value="AFM25455.1"/>
    <property type="molecule type" value="Genomic_DNA"/>
</dbReference>
<keyword evidence="2" id="KW-0479">Metal-binding</keyword>
<evidence type="ECO:0000256" key="4">
    <source>
        <dbReference type="ARBA" id="ARBA00023014"/>
    </source>
</evidence>
<dbReference type="GO" id="GO:0046872">
    <property type="term" value="F:metal ion binding"/>
    <property type="evidence" value="ECO:0007669"/>
    <property type="project" value="UniProtKB-KW"/>
</dbReference>
<dbReference type="Gene3D" id="3.30.70.20">
    <property type="match status" value="2"/>
</dbReference>
<feature type="domain" description="4Fe-4S ferredoxin-type" evidence="5">
    <location>
        <begin position="1"/>
        <end position="29"/>
    </location>
</feature>
<dbReference type="KEGG" id="dti:Desti_2784"/>
<dbReference type="InterPro" id="IPR050157">
    <property type="entry name" value="PSI_iron-sulfur_center"/>
</dbReference>
<dbReference type="PATRIC" id="fig|706587.4.peg.3174"/>
<evidence type="ECO:0000256" key="3">
    <source>
        <dbReference type="ARBA" id="ARBA00023004"/>
    </source>
</evidence>
<keyword evidence="7" id="KW-1185">Reference proteome</keyword>
<keyword evidence="1" id="KW-0004">4Fe-4S</keyword>
<keyword evidence="4" id="KW-0411">Iron-sulfur</keyword>
<dbReference type="InterPro" id="IPR017896">
    <property type="entry name" value="4Fe4S_Fe-S-bd"/>
</dbReference>
<dbReference type="AlphaFoldDB" id="I4C7B4"/>
<dbReference type="InterPro" id="IPR017900">
    <property type="entry name" value="4Fe4S_Fe_S_CS"/>
</dbReference>
<dbReference type="eggNOG" id="COG1148">
    <property type="taxonomic scope" value="Bacteria"/>
</dbReference>
<evidence type="ECO:0000256" key="1">
    <source>
        <dbReference type="ARBA" id="ARBA00022485"/>
    </source>
</evidence>
<organism evidence="6 7">
    <name type="scientific">Desulfomonile tiedjei (strain ATCC 49306 / DSM 6799 / DCB-1)</name>
    <dbReference type="NCBI Taxonomy" id="706587"/>
    <lineage>
        <taxon>Bacteria</taxon>
        <taxon>Pseudomonadati</taxon>
        <taxon>Thermodesulfobacteriota</taxon>
        <taxon>Desulfomonilia</taxon>
        <taxon>Desulfomonilales</taxon>
        <taxon>Desulfomonilaceae</taxon>
        <taxon>Desulfomonile</taxon>
    </lineage>
</organism>
<dbReference type="Pfam" id="PF12838">
    <property type="entry name" value="Fer4_7"/>
    <property type="match status" value="1"/>
</dbReference>
<proteinExistence type="predicted"/>
<evidence type="ECO:0000313" key="6">
    <source>
        <dbReference type="EMBL" id="AFM25455.1"/>
    </source>
</evidence>
<dbReference type="Pfam" id="PF13187">
    <property type="entry name" value="Fer4_9"/>
    <property type="match status" value="1"/>
</dbReference>
<sequence>MPYRIVTEECRGCQTCARNCPTHASVGEKKQPHAIDVTRCIECGVCARGCPYGAIRDPQGNTPPRLKKNEWPKPYVWKEDCVGCEVCAAVCPFQALGMGELDGESIAGLYDPKACVGCGLCEQACPVHAIQLVWPEAAKQIA</sequence>
<feature type="domain" description="4Fe-4S ferredoxin-type" evidence="5">
    <location>
        <begin position="72"/>
        <end position="101"/>
    </location>
</feature>
<keyword evidence="6" id="KW-0830">Ubiquinone</keyword>
<gene>
    <name evidence="6" type="ordered locus">Desti_2784</name>
</gene>
<protein>
    <submittedName>
        <fullName evidence="6">NADH:ubiquinone oxidoreductase chain I-like protein</fullName>
    </submittedName>
</protein>
<dbReference type="PROSITE" id="PS00198">
    <property type="entry name" value="4FE4S_FER_1"/>
    <property type="match status" value="2"/>
</dbReference>
<dbReference type="STRING" id="706587.Desti_2784"/>
<name>I4C7B4_DESTA</name>